<protein>
    <submittedName>
        <fullName evidence="1">Uncharacterized protein</fullName>
    </submittedName>
</protein>
<sequence>MARPPKFDRDEALGCAMKVFWEKGFNGFKRDPGKTEIREWLQQRIGEDGRLQVPDDDADPKIYNEFADNIKSLFEYVDGANSLMETYWETYTGGYHQADPRIAGE</sequence>
<comment type="caution">
    <text evidence="1">The sequence shown here is derived from an EMBL/GenBank/DDBJ whole genome shotgun (WGS) entry which is preliminary data.</text>
</comment>
<gene>
    <name evidence="1" type="ORF">OHX15_24545</name>
</gene>
<organism evidence="1 2">
    <name type="scientific">Mycolicibacterium parafortuitum</name>
    <name type="common">Mycobacterium parafortuitum</name>
    <dbReference type="NCBI Taxonomy" id="39692"/>
    <lineage>
        <taxon>Bacteria</taxon>
        <taxon>Bacillati</taxon>
        <taxon>Actinomycetota</taxon>
        <taxon>Actinomycetes</taxon>
        <taxon>Mycobacteriales</taxon>
        <taxon>Mycobacteriaceae</taxon>
        <taxon>Mycolicibacterium</taxon>
    </lineage>
</organism>
<evidence type="ECO:0000313" key="2">
    <source>
        <dbReference type="Proteomes" id="UP001289645"/>
    </source>
</evidence>
<evidence type="ECO:0000313" key="1">
    <source>
        <dbReference type="EMBL" id="MDZ5088575.1"/>
    </source>
</evidence>
<dbReference type="EMBL" id="JAOXLN010000035">
    <property type="protein sequence ID" value="MDZ5088575.1"/>
    <property type="molecule type" value="Genomic_DNA"/>
</dbReference>
<dbReference type="Proteomes" id="UP001289645">
    <property type="component" value="Unassembled WGS sequence"/>
</dbReference>
<proteinExistence type="predicted"/>
<reference evidence="1 2" key="1">
    <citation type="journal article" date="2021" name="Chemosphere">
        <title>Bioballs carrying a syntrophic Rhodococcus and Mycolicibacterium consortium for simultaneous sorption and biodegradation of fuel oil in contaminated freshwater.</title>
        <authorList>
            <person name="Naloka K."/>
            <person name="Polrit D."/>
            <person name="Muangchinda C."/>
            <person name="Thoetkiattikul H."/>
            <person name="Pinyakong O."/>
        </authorList>
    </citation>
    <scope>NUCLEOTIDE SEQUENCE [LARGE SCALE GENOMIC DNA]</scope>
    <source>
        <strain evidence="1 2">J101</strain>
    </source>
</reference>
<name>A0ACC6MNI8_MYCPF</name>
<keyword evidence="2" id="KW-1185">Reference proteome</keyword>
<accession>A0ACC6MNI8</accession>